<dbReference type="InterPro" id="IPR012893">
    <property type="entry name" value="HipA-like_C"/>
</dbReference>
<feature type="domain" description="HipA-like C-terminal" evidence="5">
    <location>
        <begin position="26"/>
        <end position="141"/>
    </location>
</feature>
<dbReference type="EMBL" id="CP028130">
    <property type="protein sequence ID" value="AZZ57534.1"/>
    <property type="molecule type" value="Genomic_DNA"/>
</dbReference>
<organism evidence="6 7">
    <name type="scientific">Rathayibacter iranicus</name>
    <dbReference type="NCBI Taxonomy" id="59737"/>
    <lineage>
        <taxon>Bacteria</taxon>
        <taxon>Bacillati</taxon>
        <taxon>Actinomycetota</taxon>
        <taxon>Actinomycetes</taxon>
        <taxon>Micrococcales</taxon>
        <taxon>Microbacteriaceae</taxon>
        <taxon>Rathayibacter</taxon>
    </lineage>
</organism>
<name>A0AAD1AIQ6_9MICO</name>
<accession>A0AAD1AIQ6</accession>
<sequence length="185" mass="19907">MGAAAPGRPLPEHGCPASEEVPGRRGPSVRQIARLFRSLPEAQDRVRNAERFYDALVFSVASQGTDAHAKNYSLLLEGDRARLAPLYDLGSHAPYPTRGAALTLAMSIDDEYRIRAIGTDALVRAAVSLGLDAGYARDRAGVITAGVVDAFDRAADEARAVLGPHVFIDRLVDGIASWAEERGWR</sequence>
<feature type="region of interest" description="Disordered" evidence="4">
    <location>
        <begin position="1"/>
        <end position="26"/>
    </location>
</feature>
<dbReference type="Proteomes" id="UP000283946">
    <property type="component" value="Chromosome"/>
</dbReference>
<dbReference type="KEGG" id="ria:C7V51_15285"/>
<proteinExistence type="inferred from homology"/>
<evidence type="ECO:0000313" key="6">
    <source>
        <dbReference type="EMBL" id="AZZ57534.1"/>
    </source>
</evidence>
<dbReference type="InterPro" id="IPR052028">
    <property type="entry name" value="HipA_Ser/Thr_kinase"/>
</dbReference>
<comment type="similarity">
    <text evidence="1">Belongs to the HipA Ser/Thr kinase family.</text>
</comment>
<dbReference type="Gene3D" id="1.10.1070.20">
    <property type="match status" value="1"/>
</dbReference>
<dbReference type="GO" id="GO:0004674">
    <property type="term" value="F:protein serine/threonine kinase activity"/>
    <property type="evidence" value="ECO:0007669"/>
    <property type="project" value="TreeGrafter"/>
</dbReference>
<dbReference type="GO" id="GO:0005829">
    <property type="term" value="C:cytosol"/>
    <property type="evidence" value="ECO:0007669"/>
    <property type="project" value="TreeGrafter"/>
</dbReference>
<evidence type="ECO:0000256" key="2">
    <source>
        <dbReference type="ARBA" id="ARBA00022679"/>
    </source>
</evidence>
<dbReference type="Pfam" id="PF07804">
    <property type="entry name" value="HipA_C"/>
    <property type="match status" value="1"/>
</dbReference>
<evidence type="ECO:0000313" key="7">
    <source>
        <dbReference type="Proteomes" id="UP000283946"/>
    </source>
</evidence>
<evidence type="ECO:0000256" key="3">
    <source>
        <dbReference type="ARBA" id="ARBA00022777"/>
    </source>
</evidence>
<dbReference type="PANTHER" id="PTHR37419">
    <property type="entry name" value="SERINE/THREONINE-PROTEIN KINASE TOXIN HIPA"/>
    <property type="match status" value="1"/>
</dbReference>
<dbReference type="AlphaFoldDB" id="A0AAD1AIQ6"/>
<protein>
    <submittedName>
        <fullName evidence="6">HipA domain-containing protein</fullName>
    </submittedName>
</protein>
<keyword evidence="3" id="KW-0418">Kinase</keyword>
<keyword evidence="2" id="KW-0808">Transferase</keyword>
<reference evidence="6 7" key="1">
    <citation type="submission" date="2018-03" db="EMBL/GenBank/DDBJ databases">
        <title>Bacteriophage NCPPB3778 and a type I-E CRISPR drive the evolution of the US Biological Select Agent, Rathayibacter toxicus.</title>
        <authorList>
            <person name="Davis E.W.II."/>
            <person name="Tabima J.F."/>
            <person name="Weisberg A.J."/>
            <person name="Dantas Lopes L."/>
            <person name="Wiseman M.S."/>
            <person name="Wiseman M.S."/>
            <person name="Pupko T."/>
            <person name="Belcher M.S."/>
            <person name="Sechler A.J."/>
            <person name="Tancos M.A."/>
            <person name="Schroeder B.K."/>
            <person name="Murray T.D."/>
            <person name="Luster D.G."/>
            <person name="Schneider W.L."/>
            <person name="Rogers E."/>
            <person name="Andreote F.D."/>
            <person name="Grunwald N.J."/>
            <person name="Putnam M.L."/>
            <person name="Chang J.H."/>
        </authorList>
    </citation>
    <scope>NUCLEOTIDE SEQUENCE [LARGE SCALE GENOMIC DNA]</scope>
    <source>
        <strain evidence="6 7">NCCPB 2253</strain>
    </source>
</reference>
<dbReference type="PANTHER" id="PTHR37419:SF1">
    <property type="entry name" value="SERINE_THREONINE-PROTEIN KINASE TOXIN HIPA"/>
    <property type="match status" value="1"/>
</dbReference>
<gene>
    <name evidence="6" type="ORF">C7V51_15285</name>
</gene>
<evidence type="ECO:0000259" key="5">
    <source>
        <dbReference type="Pfam" id="PF07804"/>
    </source>
</evidence>
<evidence type="ECO:0000256" key="1">
    <source>
        <dbReference type="ARBA" id="ARBA00010164"/>
    </source>
</evidence>
<evidence type="ECO:0000256" key="4">
    <source>
        <dbReference type="SAM" id="MobiDB-lite"/>
    </source>
</evidence>